<protein>
    <submittedName>
        <fullName evidence="1">Uncharacterized protein</fullName>
    </submittedName>
</protein>
<organism evidence="1 2">
    <name type="scientific">Ficus carica</name>
    <name type="common">Common fig</name>
    <dbReference type="NCBI Taxonomy" id="3494"/>
    <lineage>
        <taxon>Eukaryota</taxon>
        <taxon>Viridiplantae</taxon>
        <taxon>Streptophyta</taxon>
        <taxon>Embryophyta</taxon>
        <taxon>Tracheophyta</taxon>
        <taxon>Spermatophyta</taxon>
        <taxon>Magnoliopsida</taxon>
        <taxon>eudicotyledons</taxon>
        <taxon>Gunneridae</taxon>
        <taxon>Pentapetalae</taxon>
        <taxon>rosids</taxon>
        <taxon>fabids</taxon>
        <taxon>Rosales</taxon>
        <taxon>Moraceae</taxon>
        <taxon>Ficeae</taxon>
        <taxon>Ficus</taxon>
    </lineage>
</organism>
<dbReference type="Gramene" id="FCD_00018073-RA">
    <property type="protein sequence ID" value="FCD_00018073-RA:cds"/>
    <property type="gene ID" value="FCD_00018073"/>
</dbReference>
<proteinExistence type="predicted"/>
<reference evidence="1" key="1">
    <citation type="submission" date="2023-07" db="EMBL/GenBank/DDBJ databases">
        <title>draft genome sequence of fig (Ficus carica).</title>
        <authorList>
            <person name="Takahashi T."/>
            <person name="Nishimura K."/>
        </authorList>
    </citation>
    <scope>NUCLEOTIDE SEQUENCE</scope>
</reference>
<evidence type="ECO:0000313" key="1">
    <source>
        <dbReference type="EMBL" id="GMN45978.1"/>
    </source>
</evidence>
<dbReference type="AlphaFoldDB" id="A0AA88A0S1"/>
<name>A0AA88A0S1_FICCA</name>
<dbReference type="Proteomes" id="UP001187192">
    <property type="component" value="Unassembled WGS sequence"/>
</dbReference>
<comment type="caution">
    <text evidence="1">The sequence shown here is derived from an EMBL/GenBank/DDBJ whole genome shotgun (WGS) entry which is preliminary data.</text>
</comment>
<sequence>MRTNKAISKEIASSSNAHPLVSCAFGDGEQHRVVVRRGGDRCIFGPTVSQIKDYSCPSLIDNGVSHKPVRVVGGGVQLDVRPQYVVAPPVIIPLVKA</sequence>
<keyword evidence="2" id="KW-1185">Reference proteome</keyword>
<accession>A0AA88A0S1</accession>
<evidence type="ECO:0000313" key="2">
    <source>
        <dbReference type="Proteomes" id="UP001187192"/>
    </source>
</evidence>
<gene>
    <name evidence="1" type="ORF">TIFTF001_015164</name>
</gene>
<dbReference type="EMBL" id="BTGU01000021">
    <property type="protein sequence ID" value="GMN45978.1"/>
    <property type="molecule type" value="Genomic_DNA"/>
</dbReference>